<organism evidence="2 3">
    <name type="scientific">Rubus argutus</name>
    <name type="common">Southern blackberry</name>
    <dbReference type="NCBI Taxonomy" id="59490"/>
    <lineage>
        <taxon>Eukaryota</taxon>
        <taxon>Viridiplantae</taxon>
        <taxon>Streptophyta</taxon>
        <taxon>Embryophyta</taxon>
        <taxon>Tracheophyta</taxon>
        <taxon>Spermatophyta</taxon>
        <taxon>Magnoliopsida</taxon>
        <taxon>eudicotyledons</taxon>
        <taxon>Gunneridae</taxon>
        <taxon>Pentapetalae</taxon>
        <taxon>rosids</taxon>
        <taxon>fabids</taxon>
        <taxon>Rosales</taxon>
        <taxon>Rosaceae</taxon>
        <taxon>Rosoideae</taxon>
        <taxon>Rosoideae incertae sedis</taxon>
        <taxon>Rubus</taxon>
    </lineage>
</organism>
<evidence type="ECO:0000313" key="3">
    <source>
        <dbReference type="Proteomes" id="UP001457282"/>
    </source>
</evidence>
<protein>
    <recommendedName>
        <fullName evidence="1">KIB1-4 beta-propeller domain-containing protein</fullName>
    </recommendedName>
</protein>
<sequence length="372" mass="42437">MDSVKWCDLPEELWPIIGKFVHSRIDVLRFRSVCSLWRSCCPPLERPPPPPPPPLPLNFFFAFGAQNHSSLLQSTIYRMESLIDDHQWLVKFEEHPESGKMRLLDLVTNSLLKHSPESTPKHLTVLEFRVIELRKSYGPSLSFGKSNLSINSVHRLVVMPRNHLGFGVAYAIFMIRKDGKLEFARCGDEKLTNVDEQNSHYHDIIVYKGQCYVVDKWGIISWVNSALEVIQFSPPLCGFGGQKHLVESCGDLYAVDQYFEEVSYHHLNQDAEAIGFKVYKLDQEWGKWVNVKDLGDQVFVLSSDGCFSVSTTEFAGVKGNCILFIDRVPSIPGRTRCHSRVFSLEDGRIRNLSSSQCSQMVQLPSTWLNNLE</sequence>
<dbReference type="InterPro" id="IPR005174">
    <property type="entry name" value="KIB1-4_b-propeller"/>
</dbReference>
<dbReference type="EMBL" id="JBEDUW010000001">
    <property type="protein sequence ID" value="KAK9948295.1"/>
    <property type="molecule type" value="Genomic_DNA"/>
</dbReference>
<dbReference type="PANTHER" id="PTHR47123:SF28">
    <property type="entry name" value="F-BOX DOMAIN-CONTAINING PROTEIN"/>
    <property type="match status" value="1"/>
</dbReference>
<dbReference type="Pfam" id="PF03478">
    <property type="entry name" value="Beta-prop_KIB1-4"/>
    <property type="match status" value="1"/>
</dbReference>
<feature type="domain" description="KIB1-4 beta-propeller" evidence="1">
    <location>
        <begin position="80"/>
        <end position="333"/>
    </location>
</feature>
<accession>A0AAW1YHX3</accession>
<proteinExistence type="predicted"/>
<evidence type="ECO:0000259" key="1">
    <source>
        <dbReference type="Pfam" id="PF03478"/>
    </source>
</evidence>
<name>A0AAW1YHX3_RUBAR</name>
<dbReference type="PANTHER" id="PTHR47123">
    <property type="entry name" value="F-BOX PROTEIN SKIP23"/>
    <property type="match status" value="1"/>
</dbReference>
<dbReference type="Proteomes" id="UP001457282">
    <property type="component" value="Unassembled WGS sequence"/>
</dbReference>
<evidence type="ECO:0000313" key="2">
    <source>
        <dbReference type="EMBL" id="KAK9948295.1"/>
    </source>
</evidence>
<comment type="caution">
    <text evidence="2">The sequence shown here is derived from an EMBL/GenBank/DDBJ whole genome shotgun (WGS) entry which is preliminary data.</text>
</comment>
<gene>
    <name evidence="2" type="ORF">M0R45_003878</name>
</gene>
<dbReference type="AlphaFoldDB" id="A0AAW1YHX3"/>
<keyword evidence="3" id="KW-1185">Reference proteome</keyword>
<reference evidence="2 3" key="1">
    <citation type="journal article" date="2023" name="G3 (Bethesda)">
        <title>A chromosome-length genome assembly and annotation of blackberry (Rubus argutus, cv. 'Hillquist').</title>
        <authorList>
            <person name="Bruna T."/>
            <person name="Aryal R."/>
            <person name="Dudchenko O."/>
            <person name="Sargent D.J."/>
            <person name="Mead D."/>
            <person name="Buti M."/>
            <person name="Cavallini A."/>
            <person name="Hytonen T."/>
            <person name="Andres J."/>
            <person name="Pham M."/>
            <person name="Weisz D."/>
            <person name="Mascagni F."/>
            <person name="Usai G."/>
            <person name="Natali L."/>
            <person name="Bassil N."/>
            <person name="Fernandez G.E."/>
            <person name="Lomsadze A."/>
            <person name="Armour M."/>
            <person name="Olukolu B."/>
            <person name="Poorten T."/>
            <person name="Britton C."/>
            <person name="Davik J."/>
            <person name="Ashrafi H."/>
            <person name="Aiden E.L."/>
            <person name="Borodovsky M."/>
            <person name="Worthington M."/>
        </authorList>
    </citation>
    <scope>NUCLEOTIDE SEQUENCE [LARGE SCALE GENOMIC DNA]</scope>
    <source>
        <strain evidence="2">PI 553951</strain>
    </source>
</reference>
<dbReference type="InterPro" id="IPR051304">
    <property type="entry name" value="SCF_F-box_domain"/>
</dbReference>